<dbReference type="PROSITE" id="PS51208">
    <property type="entry name" value="AUTOTRANSPORTER"/>
    <property type="match status" value="1"/>
</dbReference>
<evidence type="ECO:0000259" key="1">
    <source>
        <dbReference type="PROSITE" id="PS51208"/>
    </source>
</evidence>
<dbReference type="GO" id="GO:0019867">
    <property type="term" value="C:outer membrane"/>
    <property type="evidence" value="ECO:0007669"/>
    <property type="project" value="InterPro"/>
</dbReference>
<gene>
    <name evidence="2" type="ORF">GN331_01740</name>
</gene>
<feature type="domain" description="Autotransporter" evidence="1">
    <location>
        <begin position="1190"/>
        <end position="1483"/>
    </location>
</feature>
<keyword evidence="3" id="KW-1185">Reference proteome</keyword>
<dbReference type="RefSeq" id="WP_156639771.1">
    <property type="nucleotide sequence ID" value="NZ_WOXT01000001.1"/>
</dbReference>
<name>A0A7C9M169_9GAMM</name>
<dbReference type="Proteomes" id="UP000479692">
    <property type="component" value="Unassembled WGS sequence"/>
</dbReference>
<dbReference type="InterPro" id="IPR036709">
    <property type="entry name" value="Autotransporte_beta_dom_sf"/>
</dbReference>
<protein>
    <submittedName>
        <fullName evidence="2">Autotransporter outer membrane beta-barrel domain-containing protein</fullName>
    </submittedName>
</protein>
<dbReference type="InterPro" id="IPR005546">
    <property type="entry name" value="Autotransporte_beta"/>
</dbReference>
<sequence>MSAPARIHGRHGAHGRSIPAIAPVARAIRIGIAMLALSAPVASLAGNGAAVAPVDLTRVPLSASVVAMADNSDVIVVDGYGDAVGLSEYNAYAASVSNLSSITANATGAAIDATSYGVESIGGFEAYLANVVDATIVANAHTVDGDAMAVGAYAAAGGVATLVNYGSIDAHAASENGEAAAYGAVAYSGGAGIGLMINGGDVSATATGTDATAQGLLVNANVASIFNDASATASAIAQSGGTAEATAAHVFGSYVAIENNGTLSAFAQAEAGLANAVGLDAFGYYGASAVNVADITVVADAAGGEANATGVRSIGYYFDATISNDGNVSVLAQGDEAIAAGLVNATYYIGIASVTNAGDVQVDAHATVNAAAVGAYDLSWVYDATIVNTGGIVASAVVEGGDGATVQYAAAIGSQAVQTYGFDYGAAHVDNDGSIASVASVEYGIAQGWGAVAQSRGPLGNASIDNTGDISVYGHADIGLVYATGAYLQTIAGYSDVVNEGDIVASGWVGDGYAYVTGINAISAPANGFYGASTIDNHGQIEAHAVGHGAIVFGRAIQMQGDTSVVNNAAGATILATAETELFGGAFATAISVYGKHAVDIVNDGDIVAYGLAHDYGQYYGASRATGIEAVANVYGDISIVNNGDITATSVAVDGVTFFAQGVRAVGIDTYAKYDAIIDNSGTITATGISEIGIASAYGGITEGKYYGHFSNSGDIVAYASVGTLAGDYAAGRSFATGTTLYGSEIGLTENTGSITAYAITHVEANENAGSAISMAFGAKNSATMSSTIVNDGDIAVSARADFGMASAYGTFVQGGYAGLTTNAGAITALARSDNGNAFAVGAYTYAQIFEYQGCDETGCHYAPVGGDARIDNAGDIHAGASAVGGIGYAYGSVVIGLEAAATSNTGRISAMVDADDALAVGSLTRAVDGAATLDNSGNIVATAYGAQASSTAAFLSATGDAIVHNTGTIAAFGDGERIAISVVGDARATINNGGVLVGAIRTGALDDAFNNAAGGAWRLVGDSDFGAGANRFTNAGMMQVEGEASLLLGASNTLRNDGAIGFVDGDTDDALTLVGELSGNGRLAFDVDGITGAHDALTVQGNVAAGTQQVVDVALIAVPTSTNTEIQLVSVTGDADAQSFALGRVTQAADGFLSMGFQLGSHVDASNATPDLITLGVHVDGLNAMGALGSALAPGVQALVEAQVGTWRERMGVLRPGPGVLAPFVRWFSESGDIDATHAGLVPTQGGAFDQSTTGWEAGLEARPVETVAVGALVAVSDATQRLDAGGEDRLDATTFGLFATWMPTDAAYVDASYRWIGVDAELRAASGVHESSASAQAFNVEGGYAWTLGNGLRLMPQLQYTWTRIADLSPLEGALSTFTAEGSDVSRWRAGLLADTAIERNGAVWTPYASLNAVHVSGAEFDYAVNDVFAGVVDTNGTSALVEGGVGFQRGAWSVTGGLHWLDGGSRDGAFGGQVVLRRRW</sequence>
<dbReference type="NCBIfam" id="TIGR01414">
    <property type="entry name" value="autotrans_barl"/>
    <property type="match status" value="1"/>
</dbReference>
<dbReference type="SUPFAM" id="SSF51126">
    <property type="entry name" value="Pectin lyase-like"/>
    <property type="match status" value="1"/>
</dbReference>
<accession>A0A7C9M169</accession>
<dbReference type="SMART" id="SM00869">
    <property type="entry name" value="Autotransporter"/>
    <property type="match status" value="1"/>
</dbReference>
<dbReference type="InterPro" id="IPR006315">
    <property type="entry name" value="OM_autotransptr_brl_dom"/>
</dbReference>
<organism evidence="2 3">
    <name type="scientific">Noviluteimonas gilva</name>
    <dbReference type="NCBI Taxonomy" id="2682097"/>
    <lineage>
        <taxon>Bacteria</taxon>
        <taxon>Pseudomonadati</taxon>
        <taxon>Pseudomonadota</taxon>
        <taxon>Gammaproteobacteria</taxon>
        <taxon>Lysobacterales</taxon>
        <taxon>Lysobacteraceae</taxon>
        <taxon>Noviluteimonas</taxon>
    </lineage>
</organism>
<comment type="caution">
    <text evidence="2">The sequence shown here is derived from an EMBL/GenBank/DDBJ whole genome shotgun (WGS) entry which is preliminary data.</text>
</comment>
<evidence type="ECO:0000313" key="2">
    <source>
        <dbReference type="EMBL" id="MUV12926.1"/>
    </source>
</evidence>
<evidence type="ECO:0000313" key="3">
    <source>
        <dbReference type="Proteomes" id="UP000479692"/>
    </source>
</evidence>
<dbReference type="EMBL" id="WOXT01000001">
    <property type="protein sequence ID" value="MUV12926.1"/>
    <property type="molecule type" value="Genomic_DNA"/>
</dbReference>
<dbReference type="InterPro" id="IPR011050">
    <property type="entry name" value="Pectin_lyase_fold/virulence"/>
</dbReference>
<dbReference type="SUPFAM" id="SSF103515">
    <property type="entry name" value="Autotransporter"/>
    <property type="match status" value="1"/>
</dbReference>
<reference evidence="2 3" key="1">
    <citation type="submission" date="2019-12" db="EMBL/GenBank/DDBJ databases">
        <authorList>
            <person name="Xu J."/>
        </authorList>
    </citation>
    <scope>NUCLEOTIDE SEQUENCE [LARGE SCALE GENOMIC DNA]</scope>
    <source>
        <strain evidence="2 3">HX-5-24</strain>
    </source>
</reference>
<proteinExistence type="predicted"/>
<dbReference type="Gene3D" id="2.40.128.130">
    <property type="entry name" value="Autotransporter beta-domain"/>
    <property type="match status" value="1"/>
</dbReference>